<name>A0ACB8AZH8_9AGAM</name>
<keyword evidence="2" id="KW-1185">Reference proteome</keyword>
<proteinExistence type="predicted"/>
<comment type="caution">
    <text evidence="1">The sequence shown here is derived from an EMBL/GenBank/DDBJ whole genome shotgun (WGS) entry which is preliminary data.</text>
</comment>
<dbReference type="Proteomes" id="UP000790709">
    <property type="component" value="Unassembled WGS sequence"/>
</dbReference>
<accession>A0ACB8AZH8</accession>
<protein>
    <submittedName>
        <fullName evidence="1">Uncharacterized protein</fullName>
    </submittedName>
</protein>
<dbReference type="EMBL" id="MU266709">
    <property type="protein sequence ID" value="KAH7918981.1"/>
    <property type="molecule type" value="Genomic_DNA"/>
</dbReference>
<evidence type="ECO:0000313" key="1">
    <source>
        <dbReference type="EMBL" id="KAH7918981.1"/>
    </source>
</evidence>
<reference evidence="1" key="1">
    <citation type="journal article" date="2021" name="New Phytol.">
        <title>Evolutionary innovations through gain and loss of genes in the ectomycorrhizal Boletales.</title>
        <authorList>
            <person name="Wu G."/>
            <person name="Miyauchi S."/>
            <person name="Morin E."/>
            <person name="Kuo A."/>
            <person name="Drula E."/>
            <person name="Varga T."/>
            <person name="Kohler A."/>
            <person name="Feng B."/>
            <person name="Cao Y."/>
            <person name="Lipzen A."/>
            <person name="Daum C."/>
            <person name="Hundley H."/>
            <person name="Pangilinan J."/>
            <person name="Johnson J."/>
            <person name="Barry K."/>
            <person name="LaButti K."/>
            <person name="Ng V."/>
            <person name="Ahrendt S."/>
            <person name="Min B."/>
            <person name="Choi I.G."/>
            <person name="Park H."/>
            <person name="Plett J.M."/>
            <person name="Magnuson J."/>
            <person name="Spatafora J.W."/>
            <person name="Nagy L.G."/>
            <person name="Henrissat B."/>
            <person name="Grigoriev I.V."/>
            <person name="Yang Z.L."/>
            <person name="Xu J."/>
            <person name="Martin F.M."/>
        </authorList>
    </citation>
    <scope>NUCLEOTIDE SEQUENCE</scope>
    <source>
        <strain evidence="1">KUC20120723A-06</strain>
    </source>
</reference>
<organism evidence="1 2">
    <name type="scientific">Leucogyrophana mollusca</name>
    <dbReference type="NCBI Taxonomy" id="85980"/>
    <lineage>
        <taxon>Eukaryota</taxon>
        <taxon>Fungi</taxon>
        <taxon>Dikarya</taxon>
        <taxon>Basidiomycota</taxon>
        <taxon>Agaricomycotina</taxon>
        <taxon>Agaricomycetes</taxon>
        <taxon>Agaricomycetidae</taxon>
        <taxon>Boletales</taxon>
        <taxon>Boletales incertae sedis</taxon>
        <taxon>Leucogyrophana</taxon>
    </lineage>
</organism>
<evidence type="ECO:0000313" key="2">
    <source>
        <dbReference type="Proteomes" id="UP000790709"/>
    </source>
</evidence>
<gene>
    <name evidence="1" type="ORF">BV22DRAFT_886388</name>
</gene>
<sequence length="178" mass="20061">MLAADPRVLLEADQVLATNQNQCWPLTWGAGRCLGVVLAQMKPARWLERSRKDRATPSEQVFRRVHPPQLIPRPAKVLMIFPLSRVCLFLILQDQEGADTGTRASHLGRRSRQSFFSCALSRTFLQCFCLPLSHVSAPRHSNVPFKTSHCWTCLHGDPRHRSCASSFSPYLEDPAARA</sequence>